<dbReference type="Proteomes" id="UP000664480">
    <property type="component" value="Unassembled WGS sequence"/>
</dbReference>
<keyword evidence="2" id="KW-1185">Reference proteome</keyword>
<comment type="caution">
    <text evidence="1">The sequence shown here is derived from an EMBL/GenBank/DDBJ whole genome shotgun (WGS) entry which is preliminary data.</text>
</comment>
<gene>
    <name evidence="1" type="ORF">J0A69_02255</name>
</gene>
<reference evidence="1 2" key="1">
    <citation type="submission" date="2021-03" db="EMBL/GenBank/DDBJ databases">
        <title>novel species isolated from a fishpond in China.</title>
        <authorList>
            <person name="Lu H."/>
            <person name="Cai Z."/>
        </authorList>
    </citation>
    <scope>NUCLEOTIDE SEQUENCE [LARGE SCALE GENOMIC DNA]</scope>
    <source>
        <strain evidence="1 2">YJ13C</strain>
    </source>
</reference>
<protein>
    <submittedName>
        <fullName evidence="1">Uncharacterized protein</fullName>
    </submittedName>
</protein>
<name>A0ABS3CAV2_9BACT</name>
<accession>A0ABS3CAV2</accession>
<evidence type="ECO:0000313" key="2">
    <source>
        <dbReference type="Proteomes" id="UP000664480"/>
    </source>
</evidence>
<proteinExistence type="predicted"/>
<dbReference type="RefSeq" id="WP_206584884.1">
    <property type="nucleotide sequence ID" value="NZ_JAFKCU010000001.1"/>
</dbReference>
<dbReference type="EMBL" id="JAFKCU010000001">
    <property type="protein sequence ID" value="MBN7814228.1"/>
    <property type="molecule type" value="Genomic_DNA"/>
</dbReference>
<sequence>MVRTPVSDAAVWKSDRTYWVQLDAPRHLIIASTEGFRKVADQIGFQMDKLVFDSDEFQFWGTALYKKGLPLDLSLVAENFSPMELKEFKEKALKLNQEGLGDQVCFYLTKPL</sequence>
<organism evidence="1 2">
    <name type="scientific">Algoriphagus pacificus</name>
    <dbReference type="NCBI Taxonomy" id="2811234"/>
    <lineage>
        <taxon>Bacteria</taxon>
        <taxon>Pseudomonadati</taxon>
        <taxon>Bacteroidota</taxon>
        <taxon>Cytophagia</taxon>
        <taxon>Cytophagales</taxon>
        <taxon>Cyclobacteriaceae</taxon>
        <taxon>Algoriphagus</taxon>
    </lineage>
</organism>
<evidence type="ECO:0000313" key="1">
    <source>
        <dbReference type="EMBL" id="MBN7814228.1"/>
    </source>
</evidence>